<proteinExistence type="inferred from homology"/>
<dbReference type="Proteomes" id="UP000031443">
    <property type="component" value="Unassembled WGS sequence"/>
</dbReference>
<dbReference type="SMART" id="SM00092">
    <property type="entry name" value="RNAse_Pc"/>
    <property type="match status" value="1"/>
</dbReference>
<keyword evidence="4" id="KW-0964">Secreted</keyword>
<organism evidence="13 14">
    <name type="scientific">Chelonia mydas</name>
    <name type="common">Green sea-turtle</name>
    <name type="synonym">Chelonia agassizi</name>
    <dbReference type="NCBI Taxonomy" id="8469"/>
    <lineage>
        <taxon>Eukaryota</taxon>
        <taxon>Metazoa</taxon>
        <taxon>Chordata</taxon>
        <taxon>Craniata</taxon>
        <taxon>Vertebrata</taxon>
        <taxon>Euteleostomi</taxon>
        <taxon>Archelosauria</taxon>
        <taxon>Testudinata</taxon>
        <taxon>Testudines</taxon>
        <taxon>Cryptodira</taxon>
        <taxon>Durocryptodira</taxon>
        <taxon>Americhelydia</taxon>
        <taxon>Chelonioidea</taxon>
        <taxon>Cheloniidae</taxon>
        <taxon>Chelonia</taxon>
    </lineage>
</organism>
<keyword evidence="8 11" id="KW-0378">Hydrolase</keyword>
<dbReference type="PROSITE" id="PS00127">
    <property type="entry name" value="RNASE_PANCREATIC"/>
    <property type="match status" value="1"/>
</dbReference>
<evidence type="ECO:0000256" key="11">
    <source>
        <dbReference type="RuleBase" id="RU000651"/>
    </source>
</evidence>
<evidence type="ECO:0000256" key="5">
    <source>
        <dbReference type="ARBA" id="ARBA00022722"/>
    </source>
</evidence>
<comment type="similarity">
    <text evidence="3 11">Belongs to the pancreatic ribonuclease family.</text>
</comment>
<dbReference type="eggNOG" id="ENOG502S9Q1">
    <property type="taxonomic scope" value="Eukaryota"/>
</dbReference>
<dbReference type="GO" id="GO:0003676">
    <property type="term" value="F:nucleic acid binding"/>
    <property type="evidence" value="ECO:0007669"/>
    <property type="project" value="InterPro"/>
</dbReference>
<dbReference type="InterPro" id="IPR023412">
    <property type="entry name" value="RNaseA_domain"/>
</dbReference>
<dbReference type="GO" id="GO:0004540">
    <property type="term" value="F:RNA nuclease activity"/>
    <property type="evidence" value="ECO:0007669"/>
    <property type="project" value="UniProtKB-ARBA"/>
</dbReference>
<dbReference type="GO" id="GO:0045087">
    <property type="term" value="P:innate immune response"/>
    <property type="evidence" value="ECO:0007669"/>
    <property type="project" value="TreeGrafter"/>
</dbReference>
<evidence type="ECO:0000256" key="4">
    <source>
        <dbReference type="ARBA" id="ARBA00022525"/>
    </source>
</evidence>
<evidence type="ECO:0000256" key="1">
    <source>
        <dbReference type="ARBA" id="ARBA00004604"/>
    </source>
</evidence>
<evidence type="ECO:0000256" key="10">
    <source>
        <dbReference type="ARBA" id="ARBA00023242"/>
    </source>
</evidence>
<dbReference type="GO" id="GO:0061844">
    <property type="term" value="P:antimicrobial humoral immune response mediated by antimicrobial peptide"/>
    <property type="evidence" value="ECO:0007669"/>
    <property type="project" value="TreeGrafter"/>
</dbReference>
<evidence type="ECO:0000256" key="8">
    <source>
        <dbReference type="ARBA" id="ARBA00022801"/>
    </source>
</evidence>
<dbReference type="Pfam" id="PF00074">
    <property type="entry name" value="RnaseA"/>
    <property type="match status" value="1"/>
</dbReference>
<evidence type="ECO:0000256" key="3">
    <source>
        <dbReference type="ARBA" id="ARBA00005600"/>
    </source>
</evidence>
<keyword evidence="6" id="KW-0732">Signal</keyword>
<dbReference type="SUPFAM" id="SSF54076">
    <property type="entry name" value="RNase A-like"/>
    <property type="match status" value="1"/>
</dbReference>
<dbReference type="GO" id="GO:0005615">
    <property type="term" value="C:extracellular space"/>
    <property type="evidence" value="ECO:0007669"/>
    <property type="project" value="TreeGrafter"/>
</dbReference>
<accession>M7AYQ5</accession>
<dbReference type="PANTHER" id="PTHR11437:SF60">
    <property type="entry name" value="ANGIOGENIN"/>
    <property type="match status" value="1"/>
</dbReference>
<keyword evidence="14" id="KW-1185">Reference proteome</keyword>
<keyword evidence="9" id="KW-1015">Disulfide bond</keyword>
<dbReference type="Gene3D" id="3.10.130.10">
    <property type="entry name" value="Ribonuclease A-like domain"/>
    <property type="match status" value="1"/>
</dbReference>
<dbReference type="InterPro" id="IPR023411">
    <property type="entry name" value="RNaseA_AS"/>
</dbReference>
<dbReference type="PANTHER" id="PTHR11437">
    <property type="entry name" value="RIBONUCLEASE"/>
    <property type="match status" value="1"/>
</dbReference>
<evidence type="ECO:0000256" key="2">
    <source>
        <dbReference type="ARBA" id="ARBA00004613"/>
    </source>
</evidence>
<evidence type="ECO:0000256" key="9">
    <source>
        <dbReference type="ARBA" id="ARBA00023157"/>
    </source>
</evidence>
<reference evidence="14" key="1">
    <citation type="journal article" date="2013" name="Nat. Genet.">
        <title>The draft genomes of soft-shell turtle and green sea turtle yield insights into the development and evolution of the turtle-specific body plan.</title>
        <authorList>
            <person name="Wang Z."/>
            <person name="Pascual-Anaya J."/>
            <person name="Zadissa A."/>
            <person name="Li W."/>
            <person name="Niimura Y."/>
            <person name="Huang Z."/>
            <person name="Li C."/>
            <person name="White S."/>
            <person name="Xiong Z."/>
            <person name="Fang D."/>
            <person name="Wang B."/>
            <person name="Ming Y."/>
            <person name="Chen Y."/>
            <person name="Zheng Y."/>
            <person name="Kuraku S."/>
            <person name="Pignatelli M."/>
            <person name="Herrero J."/>
            <person name="Beal K."/>
            <person name="Nozawa M."/>
            <person name="Li Q."/>
            <person name="Wang J."/>
            <person name="Zhang H."/>
            <person name="Yu L."/>
            <person name="Shigenobu S."/>
            <person name="Wang J."/>
            <person name="Liu J."/>
            <person name="Flicek P."/>
            <person name="Searle S."/>
            <person name="Wang J."/>
            <person name="Kuratani S."/>
            <person name="Yin Y."/>
            <person name="Aken B."/>
            <person name="Zhang G."/>
            <person name="Irie N."/>
        </authorList>
    </citation>
    <scope>NUCLEOTIDE SEQUENCE [LARGE SCALE GENOMIC DNA]</scope>
</reference>
<dbReference type="GO" id="GO:0019731">
    <property type="term" value="P:antibacterial humoral response"/>
    <property type="evidence" value="ECO:0007669"/>
    <property type="project" value="TreeGrafter"/>
</dbReference>
<dbReference type="GO" id="GO:0016787">
    <property type="term" value="F:hydrolase activity"/>
    <property type="evidence" value="ECO:0007669"/>
    <property type="project" value="UniProtKB-KW"/>
</dbReference>
<keyword evidence="10" id="KW-0539">Nucleus</keyword>
<dbReference type="GO" id="GO:0004519">
    <property type="term" value="F:endonuclease activity"/>
    <property type="evidence" value="ECO:0007669"/>
    <property type="project" value="UniProtKB-KW"/>
</dbReference>
<dbReference type="GO" id="GO:0001525">
    <property type="term" value="P:angiogenesis"/>
    <property type="evidence" value="ECO:0007669"/>
    <property type="project" value="TreeGrafter"/>
</dbReference>
<dbReference type="PRINTS" id="PR00794">
    <property type="entry name" value="RIBONUCLEASE"/>
</dbReference>
<dbReference type="GO" id="GO:0005730">
    <property type="term" value="C:nucleolus"/>
    <property type="evidence" value="ECO:0007669"/>
    <property type="project" value="UniProtKB-SubCell"/>
</dbReference>
<evidence type="ECO:0000259" key="12">
    <source>
        <dbReference type="SMART" id="SM00092"/>
    </source>
</evidence>
<evidence type="ECO:0000256" key="7">
    <source>
        <dbReference type="ARBA" id="ARBA00022759"/>
    </source>
</evidence>
<name>M7AYQ5_CHEMY</name>
<protein>
    <submittedName>
        <fullName evidence="13">Angiogenin</fullName>
    </submittedName>
</protein>
<evidence type="ECO:0000313" key="14">
    <source>
        <dbReference type="Proteomes" id="UP000031443"/>
    </source>
</evidence>
<keyword evidence="7 11" id="KW-0255">Endonuclease</keyword>
<dbReference type="CDD" id="cd06265">
    <property type="entry name" value="RNase_A_canonical"/>
    <property type="match status" value="1"/>
</dbReference>
<gene>
    <name evidence="13" type="ORF">UY3_14648</name>
</gene>
<comment type="subcellular location">
    <subcellularLocation>
        <location evidence="1">Nucleus</location>
        <location evidence="1">Nucleolus</location>
    </subcellularLocation>
    <subcellularLocation>
        <location evidence="2">Secreted</location>
    </subcellularLocation>
</comment>
<dbReference type="GO" id="GO:0050830">
    <property type="term" value="P:defense response to Gram-positive bacterium"/>
    <property type="evidence" value="ECO:0007669"/>
    <property type="project" value="TreeGrafter"/>
</dbReference>
<dbReference type="InterPro" id="IPR036816">
    <property type="entry name" value="RNaseA-like_dom_sf"/>
</dbReference>
<keyword evidence="5 11" id="KW-0540">Nuclease</keyword>
<dbReference type="AlphaFoldDB" id="M7AYQ5"/>
<evidence type="ECO:0000313" key="13">
    <source>
        <dbReference type="EMBL" id="EMP28245.1"/>
    </source>
</evidence>
<dbReference type="InterPro" id="IPR001427">
    <property type="entry name" value="RNaseA"/>
</dbReference>
<feature type="domain" description="Ribonuclease A-domain" evidence="12">
    <location>
        <begin position="26"/>
        <end position="157"/>
    </location>
</feature>
<evidence type="ECO:0000256" key="6">
    <source>
        <dbReference type="ARBA" id="ARBA00022729"/>
    </source>
</evidence>
<sequence length="158" mass="17416">MLLLPAGAPGGTLGQAALVLLGAPATADQYQKFLLQHVDANPTGRDDRYCTKQMHHVLNKLWKLYPNPEGKVCKDPNTFIHANSNAIRAVCTDEGGTDYRTKSGQIMRQSLNRFQVTTCSWHGGKPLDNCKYRAAKDCRTIVIACNDGFPVHFAESQI</sequence>
<dbReference type="EMBL" id="KB564896">
    <property type="protein sequence ID" value="EMP28245.1"/>
    <property type="molecule type" value="Genomic_DNA"/>
</dbReference>